<evidence type="ECO:0000256" key="9">
    <source>
        <dbReference type="RuleBase" id="RU003357"/>
    </source>
</evidence>
<feature type="signal peptide" evidence="10">
    <location>
        <begin position="1"/>
        <end position="22"/>
    </location>
</feature>
<evidence type="ECO:0000259" key="12">
    <source>
        <dbReference type="Pfam" id="PF07715"/>
    </source>
</evidence>
<name>B0T5U1_CAUSK</name>
<feature type="domain" description="TonB-dependent receptor-like beta-barrel" evidence="11">
    <location>
        <begin position="406"/>
        <end position="942"/>
    </location>
</feature>
<keyword evidence="10" id="KW-0732">Signal</keyword>
<dbReference type="PROSITE" id="PS52016">
    <property type="entry name" value="TONB_DEPENDENT_REC_3"/>
    <property type="match status" value="1"/>
</dbReference>
<evidence type="ECO:0000256" key="4">
    <source>
        <dbReference type="ARBA" id="ARBA00022692"/>
    </source>
</evidence>
<evidence type="ECO:0000256" key="10">
    <source>
        <dbReference type="SAM" id="SignalP"/>
    </source>
</evidence>
<feature type="domain" description="TonB-dependent receptor plug" evidence="12">
    <location>
        <begin position="57"/>
        <end position="166"/>
    </location>
</feature>
<dbReference type="eggNOG" id="COG4771">
    <property type="taxonomic scope" value="Bacteria"/>
</dbReference>
<dbReference type="PANTHER" id="PTHR47234">
    <property type="match status" value="1"/>
</dbReference>
<protein>
    <submittedName>
        <fullName evidence="13">TonB-dependent receptor</fullName>
    </submittedName>
</protein>
<evidence type="ECO:0000313" key="13">
    <source>
        <dbReference type="EMBL" id="ABZ71099.1"/>
    </source>
</evidence>
<evidence type="ECO:0000259" key="11">
    <source>
        <dbReference type="Pfam" id="PF00593"/>
    </source>
</evidence>
<feature type="chain" id="PRO_5002755416" evidence="10">
    <location>
        <begin position="23"/>
        <end position="976"/>
    </location>
</feature>
<evidence type="ECO:0000256" key="5">
    <source>
        <dbReference type="ARBA" id="ARBA00023077"/>
    </source>
</evidence>
<keyword evidence="13" id="KW-0675">Receptor</keyword>
<dbReference type="InterPro" id="IPR039426">
    <property type="entry name" value="TonB-dep_rcpt-like"/>
</dbReference>
<dbReference type="InterPro" id="IPR036942">
    <property type="entry name" value="Beta-barrel_TonB_sf"/>
</dbReference>
<dbReference type="GO" id="GO:0009279">
    <property type="term" value="C:cell outer membrane"/>
    <property type="evidence" value="ECO:0007669"/>
    <property type="project" value="UniProtKB-SubCell"/>
</dbReference>
<dbReference type="EMBL" id="CP000927">
    <property type="protein sequence ID" value="ABZ71099.1"/>
    <property type="molecule type" value="Genomic_DNA"/>
</dbReference>
<dbReference type="Gene3D" id="2.170.130.10">
    <property type="entry name" value="TonB-dependent receptor, plug domain"/>
    <property type="match status" value="1"/>
</dbReference>
<evidence type="ECO:0000256" key="7">
    <source>
        <dbReference type="ARBA" id="ARBA00023237"/>
    </source>
</evidence>
<dbReference type="Pfam" id="PF07715">
    <property type="entry name" value="Plug"/>
    <property type="match status" value="1"/>
</dbReference>
<dbReference type="SUPFAM" id="SSF56935">
    <property type="entry name" value="Porins"/>
    <property type="match status" value="1"/>
</dbReference>
<evidence type="ECO:0000256" key="6">
    <source>
        <dbReference type="ARBA" id="ARBA00023136"/>
    </source>
</evidence>
<keyword evidence="4 8" id="KW-0812">Transmembrane</keyword>
<dbReference type="AlphaFoldDB" id="B0T5U1"/>
<dbReference type="KEGG" id="cak:Caul_1970"/>
<dbReference type="InterPro" id="IPR000531">
    <property type="entry name" value="Beta-barrel_TonB"/>
</dbReference>
<evidence type="ECO:0000256" key="1">
    <source>
        <dbReference type="ARBA" id="ARBA00004571"/>
    </source>
</evidence>
<gene>
    <name evidence="13" type="ordered locus">Caul_1970</name>
</gene>
<evidence type="ECO:0000256" key="3">
    <source>
        <dbReference type="ARBA" id="ARBA00022452"/>
    </source>
</evidence>
<dbReference type="InterPro" id="IPR012910">
    <property type="entry name" value="Plug_dom"/>
</dbReference>
<keyword evidence="7 8" id="KW-0998">Cell outer membrane</keyword>
<organism evidence="13">
    <name type="scientific">Caulobacter sp. (strain K31)</name>
    <dbReference type="NCBI Taxonomy" id="366602"/>
    <lineage>
        <taxon>Bacteria</taxon>
        <taxon>Pseudomonadati</taxon>
        <taxon>Pseudomonadota</taxon>
        <taxon>Alphaproteobacteria</taxon>
        <taxon>Caulobacterales</taxon>
        <taxon>Caulobacteraceae</taxon>
        <taxon>Caulobacter</taxon>
    </lineage>
</organism>
<dbReference type="STRING" id="366602.Caul_1970"/>
<keyword evidence="5 9" id="KW-0798">TonB box</keyword>
<keyword evidence="2 8" id="KW-0813">Transport</keyword>
<dbReference type="eggNOG" id="COG4206">
    <property type="taxonomic scope" value="Bacteria"/>
</dbReference>
<accession>B0T5U1</accession>
<comment type="similarity">
    <text evidence="8 9">Belongs to the TonB-dependent receptor family.</text>
</comment>
<evidence type="ECO:0000256" key="8">
    <source>
        <dbReference type="PROSITE-ProRule" id="PRU01360"/>
    </source>
</evidence>
<dbReference type="Pfam" id="PF00593">
    <property type="entry name" value="TonB_dep_Rec_b-barrel"/>
    <property type="match status" value="1"/>
</dbReference>
<sequence precursor="true">MQSRIFALFGAVSTLALSLAHAGVANAQASRPTAAAATSVEEVVVTGSRIARQDYTAQSPIVTIGKQILQAQGPTSIENTLNQLPQFAATSGSTSASQAGGGRANANLRGLGTARTLVLLDGRRLQPSDPLGAIDLNTLAPSLIDSVEVITGGASAIYGSDAIAGVVNFKLKHDFEGLEIDAQYGQTERSDGETADLNATVGGAFADDKGHVMLSASYMDRQRVNRNSRAFFKDGGITSVLPSGLIYADAANLPTQAAINGVFAKYGVTINVPRNATYSQNLDGTLFTISSPILNYRFPADGPYTITSNGQVAVPLGEAAPLQQPLKRQTLFGQVNYQLNDAVEAYGQFNYAHYVSNQSGYGRNQAITRDVYLPVTNPFLPADLKAIAASRPNPTAPLLFYFNTGRYSPDIAQQTYNVAQALGGLNGRFDAIDGTWDVFASYGRTEQNALLGGYIDRASFLSLVNAADGGKSLCEGGLDPLALTAPSKSCLTYLLREMHETTTLQQTNAEANVQGRVLALPAGDLRFAAGLSYRKNSYAYSPDAARLTGTVLTTGLSKATEGETNSKEVFLELAVPLLKDLPFIRKLDLDLAYRYSDYDTVGGVHTYKASGAWEINDAVSLRGGYQHAIRAPSVGELFRPSEQSATTVGRISAGLGDPCDIASAYRTGPNAVQVRALCIANGIPLSVIDAHKFAGTSVQSDVAGNPDLKEESSDTYTAGLVWRSTFQQPLLRRLSASVDYYDIKLTDAIGLITGDVIAQRCFNGQGNANPTYDPANYYCKLIHRGSSGGFSSITTPLLNLAGYRTSGVDLQVDWGAELAAFGASEQAGSVSLNVLISHMDKYEIQTLAGAAYVNYAGTIGNAQISADAISHPKWKAITSLGYHVGPIDLSLRWRWVEAMGNAANVGSATATARGVKAMDYFDLTGRYQVNSTVELRAGALNLADRQPPAWTGESATDTALYDMLGRRYFLGVNFKF</sequence>
<dbReference type="InterPro" id="IPR037066">
    <property type="entry name" value="Plug_dom_sf"/>
</dbReference>
<keyword evidence="3 8" id="KW-1134">Transmembrane beta strand</keyword>
<evidence type="ECO:0000256" key="2">
    <source>
        <dbReference type="ARBA" id="ARBA00022448"/>
    </source>
</evidence>
<keyword evidence="6 8" id="KW-0472">Membrane</keyword>
<reference evidence="13" key="1">
    <citation type="submission" date="2008-01" db="EMBL/GenBank/DDBJ databases">
        <title>Complete sequence of chromosome of Caulobacter sp. K31.</title>
        <authorList>
            <consortium name="US DOE Joint Genome Institute"/>
            <person name="Copeland A."/>
            <person name="Lucas S."/>
            <person name="Lapidus A."/>
            <person name="Barry K."/>
            <person name="Glavina del Rio T."/>
            <person name="Dalin E."/>
            <person name="Tice H."/>
            <person name="Pitluck S."/>
            <person name="Bruce D."/>
            <person name="Goodwin L."/>
            <person name="Thompson L.S."/>
            <person name="Brettin T."/>
            <person name="Detter J.C."/>
            <person name="Han C."/>
            <person name="Schmutz J."/>
            <person name="Larimer F."/>
            <person name="Land M."/>
            <person name="Hauser L."/>
            <person name="Kyrpides N."/>
            <person name="Kim E."/>
            <person name="Stephens C."/>
            <person name="Richardson P."/>
        </authorList>
    </citation>
    <scope>NUCLEOTIDE SEQUENCE [LARGE SCALE GENOMIC DNA]</scope>
    <source>
        <strain evidence="13">K31</strain>
    </source>
</reference>
<proteinExistence type="inferred from homology"/>
<comment type="subcellular location">
    <subcellularLocation>
        <location evidence="1 8">Cell outer membrane</location>
        <topology evidence="1 8">Multi-pass membrane protein</topology>
    </subcellularLocation>
</comment>
<dbReference type="HOGENOM" id="CLU_010745_0_0_5"/>
<dbReference type="PANTHER" id="PTHR47234:SF2">
    <property type="entry name" value="TONB-DEPENDENT RECEPTOR"/>
    <property type="match status" value="1"/>
</dbReference>
<dbReference type="Gene3D" id="2.40.170.20">
    <property type="entry name" value="TonB-dependent receptor, beta-barrel domain"/>
    <property type="match status" value="1"/>
</dbReference>